<dbReference type="EMBL" id="PNCI01000096">
    <property type="protein sequence ID" value="TMP23459.1"/>
    <property type="molecule type" value="Genomic_DNA"/>
</dbReference>
<organism evidence="1 2">
    <name type="scientific">Pseudoalteromonas rubra</name>
    <dbReference type="NCBI Taxonomy" id="43658"/>
    <lineage>
        <taxon>Bacteria</taxon>
        <taxon>Pseudomonadati</taxon>
        <taxon>Pseudomonadota</taxon>
        <taxon>Gammaproteobacteria</taxon>
        <taxon>Alteromonadales</taxon>
        <taxon>Pseudoalteromonadaceae</taxon>
        <taxon>Pseudoalteromonas</taxon>
    </lineage>
</organism>
<evidence type="ECO:0000313" key="2">
    <source>
        <dbReference type="Proteomes" id="UP000310249"/>
    </source>
</evidence>
<dbReference type="RefSeq" id="WP_138553556.1">
    <property type="nucleotide sequence ID" value="NZ_PNCH01000078.1"/>
</dbReference>
<proteinExistence type="predicted"/>
<dbReference type="OrthoDB" id="196110at2"/>
<comment type="caution">
    <text evidence="1">The sequence shown here is derived from an EMBL/GenBank/DDBJ whole genome shotgun (WGS) entry which is preliminary data.</text>
</comment>
<dbReference type="AlphaFoldDB" id="A0A5S3WF00"/>
<evidence type="ECO:0008006" key="3">
    <source>
        <dbReference type="Google" id="ProtNLM"/>
    </source>
</evidence>
<accession>A0A5S3WF00</accession>
<dbReference type="Proteomes" id="UP000310249">
    <property type="component" value="Unassembled WGS sequence"/>
</dbReference>
<protein>
    <recommendedName>
        <fullName evidence="3">DUF4157 domain-containing protein</fullName>
    </recommendedName>
</protein>
<reference evidence="2" key="2">
    <citation type="submission" date="2019-06" db="EMBL/GenBank/DDBJ databases">
        <title>Co-occurence of chitin degradation, pigmentation and bioactivity in marine Pseudoalteromonas.</title>
        <authorList>
            <person name="Sonnenschein E.C."/>
            <person name="Bech P.K."/>
        </authorList>
    </citation>
    <scope>NUCLEOTIDE SEQUENCE [LARGE SCALE GENOMIC DNA]</scope>
    <source>
        <strain evidence="2">S2676</strain>
    </source>
</reference>
<gene>
    <name evidence="1" type="ORF">CWB99_23245</name>
</gene>
<reference evidence="1 2" key="1">
    <citation type="submission" date="2018-01" db="EMBL/GenBank/DDBJ databases">
        <authorList>
            <person name="Paulsen S."/>
            <person name="Gram L.K."/>
        </authorList>
    </citation>
    <scope>NUCLEOTIDE SEQUENCE [LARGE SCALE GENOMIC DNA]</scope>
    <source>
        <strain evidence="1 2">S2676</strain>
    </source>
</reference>
<name>A0A5S3WF00_9GAMM</name>
<evidence type="ECO:0000313" key="1">
    <source>
        <dbReference type="EMBL" id="TMP23459.1"/>
    </source>
</evidence>
<sequence>MKIIKILLAIVFAATLGIIFFHQTLISSVLLPQYINWAEETDIQGRQIGEPLDQKHLAIAKEIGIQSPEKVRIVYVDEVPFPHDNFALKTLGEALGFVGEGIINNAQVFGYSIYVRHGFELTTPKLAHELVHVLQIERSSLQAIVTQHFSDLAEYGYDNSPLEVEAFKANEIYKDR</sequence>